<evidence type="ECO:0000313" key="8">
    <source>
        <dbReference type="Proteomes" id="UP001589576"/>
    </source>
</evidence>
<evidence type="ECO:0000259" key="6">
    <source>
        <dbReference type="Pfam" id="PF07980"/>
    </source>
</evidence>
<evidence type="ECO:0000256" key="1">
    <source>
        <dbReference type="ARBA" id="ARBA00004442"/>
    </source>
</evidence>
<proteinExistence type="inferred from homology"/>
<protein>
    <submittedName>
        <fullName evidence="7">RagB/SusD family nutrient uptake outer membrane protein</fullName>
    </submittedName>
</protein>
<dbReference type="Gene3D" id="1.25.40.390">
    <property type="match status" value="1"/>
</dbReference>
<name>A0ABV5GDT5_9FLAO</name>
<comment type="similarity">
    <text evidence="2">Belongs to the SusD family.</text>
</comment>
<dbReference type="InterPro" id="IPR011990">
    <property type="entry name" value="TPR-like_helical_dom_sf"/>
</dbReference>
<evidence type="ECO:0000256" key="3">
    <source>
        <dbReference type="ARBA" id="ARBA00022729"/>
    </source>
</evidence>
<dbReference type="Gene3D" id="1.10.3780.10">
    <property type="entry name" value="SusD-like"/>
    <property type="match status" value="1"/>
</dbReference>
<dbReference type="Proteomes" id="UP001589576">
    <property type="component" value="Unassembled WGS sequence"/>
</dbReference>
<evidence type="ECO:0000256" key="5">
    <source>
        <dbReference type="ARBA" id="ARBA00023237"/>
    </source>
</evidence>
<reference evidence="7 8" key="1">
    <citation type="submission" date="2024-09" db="EMBL/GenBank/DDBJ databases">
        <authorList>
            <person name="Sun Q."/>
            <person name="Mori K."/>
        </authorList>
    </citation>
    <scope>NUCLEOTIDE SEQUENCE [LARGE SCALE GENOMIC DNA]</scope>
    <source>
        <strain evidence="7 8">CECT 8460</strain>
    </source>
</reference>
<dbReference type="InterPro" id="IPR012944">
    <property type="entry name" value="SusD_RagB_dom"/>
</dbReference>
<organism evidence="7 8">
    <name type="scientific">Flavobacterium paronense</name>
    <dbReference type="NCBI Taxonomy" id="1392775"/>
    <lineage>
        <taxon>Bacteria</taxon>
        <taxon>Pseudomonadati</taxon>
        <taxon>Bacteroidota</taxon>
        <taxon>Flavobacteriia</taxon>
        <taxon>Flavobacteriales</taxon>
        <taxon>Flavobacteriaceae</taxon>
        <taxon>Flavobacterium</taxon>
    </lineage>
</organism>
<dbReference type="SUPFAM" id="SSF48452">
    <property type="entry name" value="TPR-like"/>
    <property type="match status" value="1"/>
</dbReference>
<comment type="subcellular location">
    <subcellularLocation>
        <location evidence="1">Cell outer membrane</location>
    </subcellularLocation>
</comment>
<dbReference type="Gene3D" id="1.25.40.10">
    <property type="entry name" value="Tetratricopeptide repeat domain"/>
    <property type="match status" value="1"/>
</dbReference>
<keyword evidence="3" id="KW-0732">Signal</keyword>
<evidence type="ECO:0000256" key="4">
    <source>
        <dbReference type="ARBA" id="ARBA00023136"/>
    </source>
</evidence>
<dbReference type="EMBL" id="JBHMFB010000016">
    <property type="protein sequence ID" value="MFB9089281.1"/>
    <property type="molecule type" value="Genomic_DNA"/>
</dbReference>
<keyword evidence="5" id="KW-0998">Cell outer membrane</keyword>
<dbReference type="RefSeq" id="WP_290286263.1">
    <property type="nucleotide sequence ID" value="NZ_JAUFQN010000019.1"/>
</dbReference>
<accession>A0ABV5GDT5</accession>
<keyword evidence="4" id="KW-0472">Membrane</keyword>
<comment type="caution">
    <text evidence="7">The sequence shown here is derived from an EMBL/GenBank/DDBJ whole genome shotgun (WGS) entry which is preliminary data.</text>
</comment>
<dbReference type="Pfam" id="PF07980">
    <property type="entry name" value="SusD_RagB"/>
    <property type="match status" value="1"/>
</dbReference>
<keyword evidence="8" id="KW-1185">Reference proteome</keyword>
<evidence type="ECO:0000313" key="7">
    <source>
        <dbReference type="EMBL" id="MFB9089281.1"/>
    </source>
</evidence>
<evidence type="ECO:0000256" key="2">
    <source>
        <dbReference type="ARBA" id="ARBA00006275"/>
    </source>
</evidence>
<gene>
    <name evidence="7" type="ORF">ACFFUU_06695</name>
</gene>
<sequence>MKKLKINAFYLVGLFLVLNSCTGDLDVVPKDDDVFLSEAFFAQPDAYRQGLAGVYGNLSLTGYGDAGSSFLEGIDAGTSQFSRCLWYLQNLTTDEVIWSYENDPGTKELQRNIWNASNPIILGMFSRTMGEVAFANEFLRQTTPEKLSGRGVTDATLLADIEDFRNEARTLRAFAYYNLMDLYGKAPFITEAAPLNTAGPQYDRPQLFAFIESELNAVLPNLKPARTNENGRLDQAFARMVLAKMYLNAEVYIGTNRYADCMDQCSQIIAGGYALRPNYLDNFKADNNTSEEMIFSLQSDGQVTQSYGATTVMINGEVGSLEANGASLGVGSGGWGGALRLRKQFVQKFDGSAYDFDARKTLSGGGDRTLEISDIANKDQGYILAKFSNISSGGIPGQNSTFVNTDFPLFRLGDVYLMYAEAQMRRDGATNGSNTANANSQSLTYINSLRERANDGNFANVTASDVTLDFIIDERSRELHWEGHRRQDLIRFGKYTGGTYNWAWKGNGANGIAISNNLKLFPLPAQSLAANPNLTQNTGY</sequence>
<feature type="domain" description="RagB/SusD" evidence="6">
    <location>
        <begin position="368"/>
        <end position="540"/>
    </location>
</feature>